<protein>
    <recommendedName>
        <fullName evidence="1">SAC domain-containing protein</fullName>
    </recommendedName>
</protein>
<proteinExistence type="predicted"/>
<evidence type="ECO:0000313" key="3">
    <source>
        <dbReference type="Proteomes" id="UP000469452"/>
    </source>
</evidence>
<gene>
    <name evidence="2" type="ORF">AaE_014298</name>
</gene>
<accession>A0A6A4Z0V5</accession>
<dbReference type="GO" id="GO:0046856">
    <property type="term" value="P:phosphatidylinositol dephosphorylation"/>
    <property type="evidence" value="ECO:0007669"/>
    <property type="project" value="TreeGrafter"/>
</dbReference>
<evidence type="ECO:0000259" key="1">
    <source>
        <dbReference type="PROSITE" id="PS50275"/>
    </source>
</evidence>
<dbReference type="Proteomes" id="UP000469452">
    <property type="component" value="Unassembled WGS sequence"/>
</dbReference>
<dbReference type="EMBL" id="VJMI01019940">
    <property type="protein sequence ID" value="KAF0705995.1"/>
    <property type="molecule type" value="Genomic_DNA"/>
</dbReference>
<evidence type="ECO:0000313" key="2">
    <source>
        <dbReference type="EMBL" id="KAF0705995.1"/>
    </source>
</evidence>
<dbReference type="VEuPathDB" id="FungiDB:H257_09500"/>
<sequence>MVLLPTQQLPHLTPAQVEDEERYMAMVTTDVEAQLLYFAFEYDLTHTLQRITTSLSPTVSIAERADPRFCWNYAACSFLLEKKLFAWVVPIMQGYVEVCKHVSIADNKATFDLLYISRRSCRRQGTRFTMRGIDSIRGSIPVVWSSPATLKYAPKVFQRAQADTDTAAFQLHAEEMMKLYGRVILVNLIDKKTEQLKLGEAFEKTFGHASTLNTHILANIRYVWFDFHHECRRMQYANLGKLISQVDDDFQDYG</sequence>
<feature type="domain" description="SAC" evidence="1">
    <location>
        <begin position="36"/>
        <end position="204"/>
    </location>
</feature>
<dbReference type="PANTHER" id="PTHR45662">
    <property type="entry name" value="PHOSPHATIDYLINOSITIDE PHOSPHATASE SAC1"/>
    <property type="match status" value="1"/>
</dbReference>
<dbReference type="PROSITE" id="PS50275">
    <property type="entry name" value="SAC"/>
    <property type="match status" value="1"/>
</dbReference>
<dbReference type="PANTHER" id="PTHR45662:SF2">
    <property type="entry name" value="PHOSPHATIDYLINOSITOL-3-PHOSPHATASE SAC1"/>
    <property type="match status" value="1"/>
</dbReference>
<organism evidence="2 3">
    <name type="scientific">Aphanomyces astaci</name>
    <name type="common">Crayfish plague agent</name>
    <dbReference type="NCBI Taxonomy" id="112090"/>
    <lineage>
        <taxon>Eukaryota</taxon>
        <taxon>Sar</taxon>
        <taxon>Stramenopiles</taxon>
        <taxon>Oomycota</taxon>
        <taxon>Saprolegniomycetes</taxon>
        <taxon>Saprolegniales</taxon>
        <taxon>Verrucalvaceae</taxon>
        <taxon>Aphanomyces</taxon>
    </lineage>
</organism>
<dbReference type="GO" id="GO:0005783">
    <property type="term" value="C:endoplasmic reticulum"/>
    <property type="evidence" value="ECO:0007669"/>
    <property type="project" value="TreeGrafter"/>
</dbReference>
<comment type="caution">
    <text evidence="2">The sequence shown here is derived from an EMBL/GenBank/DDBJ whole genome shotgun (WGS) entry which is preliminary data.</text>
</comment>
<name>A0A6A4Z0V5_APHAT</name>
<dbReference type="GO" id="GO:0043812">
    <property type="term" value="F:phosphatidylinositol-4-phosphate phosphatase activity"/>
    <property type="evidence" value="ECO:0007669"/>
    <property type="project" value="TreeGrafter"/>
</dbReference>
<dbReference type="InterPro" id="IPR002013">
    <property type="entry name" value="SAC_dom"/>
</dbReference>
<dbReference type="Pfam" id="PF02383">
    <property type="entry name" value="Syja_N"/>
    <property type="match status" value="2"/>
</dbReference>
<reference evidence="2 3" key="1">
    <citation type="submission" date="2019-06" db="EMBL/GenBank/DDBJ databases">
        <title>Genomics analysis of Aphanomyces spp. identifies a new class of oomycete effector associated with host adaptation.</title>
        <authorList>
            <person name="Gaulin E."/>
        </authorList>
    </citation>
    <scope>NUCLEOTIDE SEQUENCE [LARGE SCALE GENOMIC DNA]</scope>
    <source>
        <strain evidence="2 3">E</strain>
    </source>
</reference>
<dbReference type="AlphaFoldDB" id="A0A6A4Z0V5"/>